<dbReference type="Pfam" id="PF00326">
    <property type="entry name" value="Peptidase_S9"/>
    <property type="match status" value="1"/>
</dbReference>
<dbReference type="InterPro" id="IPR002470">
    <property type="entry name" value="Peptidase_S9A"/>
</dbReference>
<accession>A0AAE3G458</accession>
<protein>
    <submittedName>
        <fullName evidence="7">Oligopeptidase B</fullName>
        <ecNumber evidence="7">3.4.21.83</ecNumber>
    </submittedName>
</protein>
<dbReference type="Gene3D" id="2.130.10.120">
    <property type="entry name" value="Prolyl oligopeptidase, N-terminal domain"/>
    <property type="match status" value="1"/>
</dbReference>
<evidence type="ECO:0000256" key="1">
    <source>
        <dbReference type="ARBA" id="ARBA00005228"/>
    </source>
</evidence>
<organism evidence="7 8">
    <name type="scientific">Natronocella acetinitrilica</name>
    <dbReference type="NCBI Taxonomy" id="414046"/>
    <lineage>
        <taxon>Bacteria</taxon>
        <taxon>Pseudomonadati</taxon>
        <taxon>Pseudomonadota</taxon>
        <taxon>Gammaproteobacteria</taxon>
        <taxon>Chromatiales</taxon>
        <taxon>Ectothiorhodospiraceae</taxon>
        <taxon>Natronocella</taxon>
    </lineage>
</organism>
<dbReference type="PRINTS" id="PR00862">
    <property type="entry name" value="PROLIGOPTASE"/>
</dbReference>
<evidence type="ECO:0000313" key="7">
    <source>
        <dbReference type="EMBL" id="MCP1674038.1"/>
    </source>
</evidence>
<evidence type="ECO:0000256" key="4">
    <source>
        <dbReference type="ARBA" id="ARBA00022825"/>
    </source>
</evidence>
<dbReference type="PANTHER" id="PTHR11757">
    <property type="entry name" value="PROTEASE FAMILY S9A OLIGOPEPTIDASE"/>
    <property type="match status" value="1"/>
</dbReference>
<dbReference type="GO" id="GO:0006508">
    <property type="term" value="P:proteolysis"/>
    <property type="evidence" value="ECO:0007669"/>
    <property type="project" value="UniProtKB-KW"/>
</dbReference>
<keyword evidence="4" id="KW-0720">Serine protease</keyword>
<gene>
    <name evidence="7" type="ORF">J2T57_001137</name>
</gene>
<dbReference type="PROSITE" id="PS00708">
    <property type="entry name" value="PRO_ENDOPEP_SER"/>
    <property type="match status" value="1"/>
</dbReference>
<evidence type="ECO:0000313" key="8">
    <source>
        <dbReference type="Proteomes" id="UP001205843"/>
    </source>
</evidence>
<feature type="domain" description="Peptidase S9 prolyl oligopeptidase catalytic" evidence="5">
    <location>
        <begin position="474"/>
        <end position="686"/>
    </location>
</feature>
<dbReference type="RefSeq" id="WP_253475513.1">
    <property type="nucleotide sequence ID" value="NZ_JALJXV010000002.1"/>
</dbReference>
<feature type="domain" description="Peptidase S9A N-terminal" evidence="6">
    <location>
        <begin position="10"/>
        <end position="414"/>
    </location>
</feature>
<keyword evidence="2" id="KW-0645">Protease</keyword>
<dbReference type="Proteomes" id="UP001205843">
    <property type="component" value="Unassembled WGS sequence"/>
</dbReference>
<sequence>MSGNHPGPIAPRHSTIADYHHHRREDHYAWLRADNWREAMQDPGLLPTEIRDYLEAENRHAESVMAPTAALRQRLFDELKARLKEDDSSVPAPDGPWEYYTRYRVGGQQPVFCRRPRGATDGEQVLLDGDAEAEGQAYFRIINAAHSRDHRLLAYAVDRSGAEVCTILVRDLETGDLLQSVVEQARGDLVWAAESATLFYTVIDDDHRPRWVRRRHYPDGDDALVYEEADPGFFVGVDETESGRHILIDSHDHITSEVRVIPADRPATPPRVLLQRRTGVEYEVTDHGDHWVMLTNADGAEDFTIVRRPLDNPAAVGDTLVPHRRGCLIQDLIVFRDYMVRLELEDGLPRIVVRRWADGEEHAVGFSEEGYSLGMQSGYEFDSCSLRFGYSSFATPGRVYDYDMESRDRVLRKEQEVPSGHDPAAYVSHRLMATAADGEQVPVSLFHRRDLQPGPNTPLLLYGYGSYGMIDLPSFAPNRLSLVDRGFVFAIAHVRGGKEKGDHWYRQGKLEHKPNTFSDFIAAAEALIAEGYTGPGRIAAHGGSAGGMLVGAVVNQRPELFHAAVADVPFVDVLNTMLDPSLPLTPPEWPEWGNPIESESAYRTILSYSPYDNVRAQAYPNLLVTAGVSDPRVTYWEPAKWVARLRELKTDDNLLLLKTNMSAGHGGASGRFDYLEEVAYRYAFLLLVYGLAE</sequence>
<dbReference type="EMBL" id="JALJXV010000002">
    <property type="protein sequence ID" value="MCP1674038.1"/>
    <property type="molecule type" value="Genomic_DNA"/>
</dbReference>
<dbReference type="Gene3D" id="3.40.50.1820">
    <property type="entry name" value="alpha/beta hydrolase"/>
    <property type="match status" value="1"/>
</dbReference>
<comment type="similarity">
    <text evidence="1">Belongs to the peptidase S9A family.</text>
</comment>
<dbReference type="SUPFAM" id="SSF50993">
    <property type="entry name" value="Peptidase/esterase 'gauge' domain"/>
    <property type="match status" value="1"/>
</dbReference>
<evidence type="ECO:0000259" key="6">
    <source>
        <dbReference type="Pfam" id="PF02897"/>
    </source>
</evidence>
<comment type="caution">
    <text evidence="7">The sequence shown here is derived from an EMBL/GenBank/DDBJ whole genome shotgun (WGS) entry which is preliminary data.</text>
</comment>
<dbReference type="EC" id="3.4.21.83" evidence="7"/>
<dbReference type="InterPro" id="IPR023302">
    <property type="entry name" value="Pept_S9A_N"/>
</dbReference>
<keyword evidence="8" id="KW-1185">Reference proteome</keyword>
<dbReference type="InterPro" id="IPR029058">
    <property type="entry name" value="AB_hydrolase_fold"/>
</dbReference>
<dbReference type="InterPro" id="IPR001375">
    <property type="entry name" value="Peptidase_S9_cat"/>
</dbReference>
<dbReference type="GO" id="GO:0004252">
    <property type="term" value="F:serine-type endopeptidase activity"/>
    <property type="evidence" value="ECO:0007669"/>
    <property type="project" value="UniProtKB-EC"/>
</dbReference>
<evidence type="ECO:0000259" key="5">
    <source>
        <dbReference type="Pfam" id="PF00326"/>
    </source>
</evidence>
<dbReference type="Pfam" id="PF02897">
    <property type="entry name" value="Peptidase_S9_N"/>
    <property type="match status" value="1"/>
</dbReference>
<keyword evidence="3 7" id="KW-0378">Hydrolase</keyword>
<evidence type="ECO:0000256" key="3">
    <source>
        <dbReference type="ARBA" id="ARBA00022801"/>
    </source>
</evidence>
<proteinExistence type="inferred from homology"/>
<dbReference type="SUPFAM" id="SSF53474">
    <property type="entry name" value="alpha/beta-Hydrolases"/>
    <property type="match status" value="1"/>
</dbReference>
<dbReference type="AlphaFoldDB" id="A0AAE3G458"/>
<name>A0AAE3G458_9GAMM</name>
<dbReference type="InterPro" id="IPR002471">
    <property type="entry name" value="Pept_S9_AS"/>
</dbReference>
<dbReference type="PANTHER" id="PTHR11757:SF19">
    <property type="entry name" value="PROLYL ENDOPEPTIDASE-LIKE"/>
    <property type="match status" value="1"/>
</dbReference>
<reference evidence="7" key="1">
    <citation type="submission" date="2022-03" db="EMBL/GenBank/DDBJ databases">
        <title>Genomic Encyclopedia of Type Strains, Phase III (KMG-III): the genomes of soil and plant-associated and newly described type strains.</title>
        <authorList>
            <person name="Whitman W."/>
        </authorList>
    </citation>
    <scope>NUCLEOTIDE SEQUENCE</scope>
    <source>
        <strain evidence="7">ANL 6-2</strain>
    </source>
</reference>
<evidence type="ECO:0000256" key="2">
    <source>
        <dbReference type="ARBA" id="ARBA00022670"/>
    </source>
</evidence>
<dbReference type="InterPro" id="IPR051543">
    <property type="entry name" value="Serine_Peptidase_S9A"/>
</dbReference>